<evidence type="ECO:0000313" key="5">
    <source>
        <dbReference type="Proteomes" id="UP001566132"/>
    </source>
</evidence>
<dbReference type="Proteomes" id="UP001566132">
    <property type="component" value="Unassembled WGS sequence"/>
</dbReference>
<reference evidence="4 5" key="1">
    <citation type="submission" date="2024-05" db="EMBL/GenBank/DDBJ databases">
        <title>Genetic variation in Jamaican populations of the coffee berry borer (Hypothenemus hampei).</title>
        <authorList>
            <person name="Errbii M."/>
            <person name="Myrie A."/>
        </authorList>
    </citation>
    <scope>NUCLEOTIDE SEQUENCE [LARGE SCALE GENOMIC DNA]</scope>
    <source>
        <strain evidence="4">JA-Hopewell-2020-01-JO</strain>
        <tissue evidence="4">Whole body</tissue>
    </source>
</reference>
<evidence type="ECO:0000313" key="4">
    <source>
        <dbReference type="EMBL" id="KAL1488985.1"/>
    </source>
</evidence>
<dbReference type="InterPro" id="IPR006578">
    <property type="entry name" value="MADF-dom"/>
</dbReference>
<evidence type="ECO:0000256" key="1">
    <source>
        <dbReference type="SAM" id="MobiDB-lite"/>
    </source>
</evidence>
<dbReference type="PROSITE" id="PS50090">
    <property type="entry name" value="MYB_LIKE"/>
    <property type="match status" value="1"/>
</dbReference>
<accession>A0ABD1E329</accession>
<feature type="domain" description="Myb-like" evidence="2">
    <location>
        <begin position="1"/>
        <end position="56"/>
    </location>
</feature>
<proteinExistence type="predicted"/>
<feature type="region of interest" description="Disordered" evidence="1">
    <location>
        <begin position="121"/>
        <end position="160"/>
    </location>
</feature>
<evidence type="ECO:0000259" key="2">
    <source>
        <dbReference type="PROSITE" id="PS50090"/>
    </source>
</evidence>
<comment type="caution">
    <text evidence="4">The sequence shown here is derived from an EMBL/GenBank/DDBJ whole genome shotgun (WGS) entry which is preliminary data.</text>
</comment>
<sequence length="246" mass="28040">MDDGLLITLVQQYEEIYNLKNKYYSNQQRRQNIWDEIGEKMGQSGNNCRERWIRLRDNHRKALKLGQTRSGQAATNIKPPKFHKELTFLVPYLFEDEERITNIPTVLSPANSEHSMIEVDEQSEGSFSEAGSPLNMTDSEQSNKTPVTTSNRNKKRARITESASNTSVASVFKDYLDKKTKINSVSEDPLTAFFLSMAKTVKTFPLADQIQIKQNLFQNVTNIEMKIASSNKVSAVGEVYFEDVSQ</sequence>
<feature type="compositionally biased region" description="Polar residues" evidence="1">
    <location>
        <begin position="134"/>
        <end position="151"/>
    </location>
</feature>
<dbReference type="InterPro" id="IPR039353">
    <property type="entry name" value="TF_Adf1"/>
</dbReference>
<feature type="domain" description="MADF" evidence="3">
    <location>
        <begin position="5"/>
        <end position="94"/>
    </location>
</feature>
<dbReference type="AlphaFoldDB" id="A0ABD1E329"/>
<organism evidence="4 5">
    <name type="scientific">Hypothenemus hampei</name>
    <name type="common">Coffee berry borer</name>
    <dbReference type="NCBI Taxonomy" id="57062"/>
    <lineage>
        <taxon>Eukaryota</taxon>
        <taxon>Metazoa</taxon>
        <taxon>Ecdysozoa</taxon>
        <taxon>Arthropoda</taxon>
        <taxon>Hexapoda</taxon>
        <taxon>Insecta</taxon>
        <taxon>Pterygota</taxon>
        <taxon>Neoptera</taxon>
        <taxon>Endopterygota</taxon>
        <taxon>Coleoptera</taxon>
        <taxon>Polyphaga</taxon>
        <taxon>Cucujiformia</taxon>
        <taxon>Curculionidae</taxon>
        <taxon>Scolytinae</taxon>
        <taxon>Hypothenemus</taxon>
    </lineage>
</organism>
<dbReference type="PROSITE" id="PS51029">
    <property type="entry name" value="MADF"/>
    <property type="match status" value="1"/>
</dbReference>
<keyword evidence="5" id="KW-1185">Reference proteome</keyword>
<evidence type="ECO:0008006" key="6">
    <source>
        <dbReference type="Google" id="ProtNLM"/>
    </source>
</evidence>
<dbReference type="EMBL" id="JBDJPC010000013">
    <property type="protein sequence ID" value="KAL1488985.1"/>
    <property type="molecule type" value="Genomic_DNA"/>
</dbReference>
<dbReference type="InterPro" id="IPR001005">
    <property type="entry name" value="SANT/Myb"/>
</dbReference>
<dbReference type="PANTHER" id="PTHR12243">
    <property type="entry name" value="MADF DOMAIN TRANSCRIPTION FACTOR"/>
    <property type="match status" value="1"/>
</dbReference>
<dbReference type="Pfam" id="PF10545">
    <property type="entry name" value="MADF_DNA_bdg"/>
    <property type="match status" value="1"/>
</dbReference>
<name>A0ABD1E329_HYPHA</name>
<dbReference type="SMART" id="SM00595">
    <property type="entry name" value="MADF"/>
    <property type="match status" value="1"/>
</dbReference>
<protein>
    <recommendedName>
        <fullName evidence="6">MADF domain-containing protein</fullName>
    </recommendedName>
</protein>
<gene>
    <name evidence="4" type="ORF">ABEB36_014765</name>
</gene>
<evidence type="ECO:0000259" key="3">
    <source>
        <dbReference type="PROSITE" id="PS51029"/>
    </source>
</evidence>
<dbReference type="PANTHER" id="PTHR12243:SF67">
    <property type="entry name" value="COREPRESSOR OF PANGOLIN, ISOFORM A-RELATED"/>
    <property type="match status" value="1"/>
</dbReference>